<keyword evidence="1" id="KW-1133">Transmembrane helix</keyword>
<keyword evidence="1" id="KW-0472">Membrane</keyword>
<name>A0A8J8SB92_9FIRM</name>
<sequence>MKIIGIILVVVGAIIFYGAKLMYKRNKKKLDYNPNKNDNEEFLALLNNGMIVTRIIGALLVVVGVIMIVLFS</sequence>
<keyword evidence="3" id="KW-1185">Reference proteome</keyword>
<keyword evidence="1" id="KW-0812">Transmembrane</keyword>
<feature type="transmembrane region" description="Helical" evidence="1">
    <location>
        <begin position="44"/>
        <end position="71"/>
    </location>
</feature>
<evidence type="ECO:0000313" key="2">
    <source>
        <dbReference type="EMBL" id="QUH28374.1"/>
    </source>
</evidence>
<dbReference type="RefSeq" id="WP_212692607.1">
    <property type="nucleotide sequence ID" value="NZ_CP058561.1"/>
</dbReference>
<dbReference type="AlphaFoldDB" id="A0A8J8SB92"/>
<proteinExistence type="predicted"/>
<protein>
    <submittedName>
        <fullName evidence="2">Uncharacterized protein</fullName>
    </submittedName>
</protein>
<evidence type="ECO:0000256" key="1">
    <source>
        <dbReference type="SAM" id="Phobius"/>
    </source>
</evidence>
<dbReference type="KEGG" id="vgu:HYG85_05350"/>
<gene>
    <name evidence="2" type="ORF">HYG85_05350</name>
</gene>
<feature type="transmembrane region" description="Helical" evidence="1">
    <location>
        <begin position="6"/>
        <end position="23"/>
    </location>
</feature>
<reference evidence="2 3" key="1">
    <citation type="submission" date="2020-07" db="EMBL/GenBank/DDBJ databases">
        <title>Vallitalea guaymasensis genome.</title>
        <authorList>
            <person name="Postec A."/>
        </authorList>
    </citation>
    <scope>NUCLEOTIDE SEQUENCE [LARGE SCALE GENOMIC DNA]</scope>
    <source>
        <strain evidence="2 3">Ra1766G1</strain>
    </source>
</reference>
<accession>A0A8J8SB92</accession>
<evidence type="ECO:0000313" key="3">
    <source>
        <dbReference type="Proteomes" id="UP000677305"/>
    </source>
</evidence>
<organism evidence="2 3">
    <name type="scientific">Vallitalea guaymasensis</name>
    <dbReference type="NCBI Taxonomy" id="1185412"/>
    <lineage>
        <taxon>Bacteria</taxon>
        <taxon>Bacillati</taxon>
        <taxon>Bacillota</taxon>
        <taxon>Clostridia</taxon>
        <taxon>Lachnospirales</taxon>
        <taxon>Vallitaleaceae</taxon>
        <taxon>Vallitalea</taxon>
    </lineage>
</organism>
<dbReference type="Proteomes" id="UP000677305">
    <property type="component" value="Chromosome"/>
</dbReference>
<dbReference type="EMBL" id="CP058561">
    <property type="protein sequence ID" value="QUH28374.1"/>
    <property type="molecule type" value="Genomic_DNA"/>
</dbReference>